<dbReference type="Proteomes" id="UP000051054">
    <property type="component" value="Unassembled WGS sequence"/>
</dbReference>
<evidence type="ECO:0000313" key="4">
    <source>
        <dbReference type="Proteomes" id="UP000051054"/>
    </source>
</evidence>
<evidence type="ECO:0000259" key="2">
    <source>
        <dbReference type="Pfam" id="PF06458"/>
    </source>
</evidence>
<keyword evidence="4" id="KW-1185">Reference proteome</keyword>
<dbReference type="AlphaFoldDB" id="A0A0R1WRG1"/>
<dbReference type="STRING" id="1423755.FC40_GL000140"/>
<dbReference type="EMBL" id="AZGD01000005">
    <property type="protein sequence ID" value="KRM20338.1"/>
    <property type="molecule type" value="Genomic_DNA"/>
</dbReference>
<sequence length="356" mass="41360">MKILAIFDTMKNLFGKSNAEAARQKTNAVLETSVKNDDSNQNEIDFNQTKVAAKRQSATLIIIYQDDHGQSLSTPQIISGYQGEQLNLQFKEFPNYDLVNISGFTSAFVDTYGSITLTYRKHQGADVWMFSQDIDKQQLLMRPAFIRGDIGTRFELNAPRIPDYSLKKAIGPTRGTFSAKQQKVTYYYRKSRWKHVDHNVHYLRVKFYSLSYDEPEGQNVSVTLSPDTVWQTFESIQMINDEWWYNIGGNSWVKFDENKMELLEQNPYKFDEKFLLAPIQEDPELHIPEPIPVSITAIINFVPNKKLALYDRPFGRKINEIDNNSTVLVTARNRVGDMVWFKIDDLGWTIWEYLKF</sequence>
<dbReference type="InterPro" id="IPR009459">
    <property type="entry name" value="MucBP_dom"/>
</dbReference>
<feature type="domain" description="MucBP" evidence="2">
    <location>
        <begin position="133"/>
        <end position="189"/>
    </location>
</feature>
<protein>
    <recommendedName>
        <fullName evidence="2">MucBP domain-containing protein</fullName>
    </recommendedName>
</protein>
<dbReference type="Gene3D" id="3.10.20.320">
    <property type="entry name" value="Putative peptidoglycan bound protein (lpxtg motif)"/>
    <property type="match status" value="2"/>
</dbReference>
<dbReference type="Pfam" id="PF06458">
    <property type="entry name" value="MucBP"/>
    <property type="match status" value="2"/>
</dbReference>
<organism evidence="3 4">
    <name type="scientific">Ligilactobacillus hayakitensis DSM 18933 = JCM 14209</name>
    <dbReference type="NCBI Taxonomy" id="1423755"/>
    <lineage>
        <taxon>Bacteria</taxon>
        <taxon>Bacillati</taxon>
        <taxon>Bacillota</taxon>
        <taxon>Bacilli</taxon>
        <taxon>Lactobacillales</taxon>
        <taxon>Lactobacillaceae</taxon>
        <taxon>Ligilactobacillus</taxon>
    </lineage>
</organism>
<dbReference type="PATRIC" id="fig|1423755.3.peg.152"/>
<name>A0A0R1WRG1_9LACO</name>
<accession>A0A0R1WRG1</accession>
<feature type="domain" description="MucBP" evidence="2">
    <location>
        <begin position="61"/>
        <end position="120"/>
    </location>
</feature>
<keyword evidence="1" id="KW-0677">Repeat</keyword>
<evidence type="ECO:0000256" key="1">
    <source>
        <dbReference type="ARBA" id="ARBA00022737"/>
    </source>
</evidence>
<comment type="caution">
    <text evidence="3">The sequence shown here is derived from an EMBL/GenBank/DDBJ whole genome shotgun (WGS) entry which is preliminary data.</text>
</comment>
<dbReference type="eggNOG" id="COG1482">
    <property type="taxonomic scope" value="Bacteria"/>
</dbReference>
<proteinExistence type="predicted"/>
<reference evidence="3 4" key="1">
    <citation type="journal article" date="2015" name="Genome Announc.">
        <title>Expanding the biotechnology potential of lactobacilli through comparative genomics of 213 strains and associated genera.</title>
        <authorList>
            <person name="Sun Z."/>
            <person name="Harris H.M."/>
            <person name="McCann A."/>
            <person name="Guo C."/>
            <person name="Argimon S."/>
            <person name="Zhang W."/>
            <person name="Yang X."/>
            <person name="Jeffery I.B."/>
            <person name="Cooney J.C."/>
            <person name="Kagawa T.F."/>
            <person name="Liu W."/>
            <person name="Song Y."/>
            <person name="Salvetti E."/>
            <person name="Wrobel A."/>
            <person name="Rasinkangas P."/>
            <person name="Parkhill J."/>
            <person name="Rea M.C."/>
            <person name="O'Sullivan O."/>
            <person name="Ritari J."/>
            <person name="Douillard F.P."/>
            <person name="Paul Ross R."/>
            <person name="Yang R."/>
            <person name="Briner A.E."/>
            <person name="Felis G.E."/>
            <person name="de Vos W.M."/>
            <person name="Barrangou R."/>
            <person name="Klaenhammer T.R."/>
            <person name="Caufield P.W."/>
            <person name="Cui Y."/>
            <person name="Zhang H."/>
            <person name="O'Toole P.W."/>
        </authorList>
    </citation>
    <scope>NUCLEOTIDE SEQUENCE [LARGE SCALE GENOMIC DNA]</scope>
    <source>
        <strain evidence="3 4">DSM 18933</strain>
    </source>
</reference>
<gene>
    <name evidence="3" type="ORF">FC40_GL000140</name>
</gene>
<evidence type="ECO:0000313" key="3">
    <source>
        <dbReference type="EMBL" id="KRM20338.1"/>
    </source>
</evidence>